<organism evidence="2 3">
    <name type="scientific">Macrococcus hajekii</name>
    <dbReference type="NCBI Taxonomy" id="198482"/>
    <lineage>
        <taxon>Bacteria</taxon>
        <taxon>Bacillati</taxon>
        <taxon>Bacillota</taxon>
        <taxon>Bacilli</taxon>
        <taxon>Bacillales</taxon>
        <taxon>Staphylococcaceae</taxon>
        <taxon>Macrococcus</taxon>
    </lineage>
</organism>
<reference evidence="2 3" key="1">
    <citation type="submission" date="2019-01" db="EMBL/GenBank/DDBJ databases">
        <title>Draft genome sequences of the type strains of six Macrococcus species.</title>
        <authorList>
            <person name="Mazhar S."/>
            <person name="Altermann E."/>
            <person name="Hill C."/>
            <person name="Mcauliffe O."/>
        </authorList>
    </citation>
    <scope>NUCLEOTIDE SEQUENCE [LARGE SCALE GENOMIC DNA]</scope>
    <source>
        <strain evidence="2 3">CCM4809</strain>
    </source>
</reference>
<dbReference type="InterPro" id="IPR016181">
    <property type="entry name" value="Acyl_CoA_acyltransferase"/>
</dbReference>
<evidence type="ECO:0000313" key="2">
    <source>
        <dbReference type="EMBL" id="TDM01544.1"/>
    </source>
</evidence>
<dbReference type="Pfam" id="PF00583">
    <property type="entry name" value="Acetyltransf_1"/>
    <property type="match status" value="1"/>
</dbReference>
<keyword evidence="3" id="KW-1185">Reference proteome</keyword>
<accession>A0A4V6PPN5</accession>
<dbReference type="EMBL" id="SCWE01000003">
    <property type="protein sequence ID" value="TDM01544.1"/>
    <property type="molecule type" value="Genomic_DNA"/>
</dbReference>
<keyword evidence="2" id="KW-0808">Transferase</keyword>
<dbReference type="PROSITE" id="PS51186">
    <property type="entry name" value="GNAT"/>
    <property type="match status" value="1"/>
</dbReference>
<sequence>MLKKISIDDPLLKEIAAIHENIPQTYKEWSAEELDYILRFESLRLLLQQGNDHILSLQADHQLIAFIWYSLTDHTYIKSLWVRPTYRGKGYAARLKNKVKEISINSGMPYIAGKVHSDNQNMIALNHKLGYNWDGEKMILKL</sequence>
<name>A0A4V6PPN5_9STAP</name>
<dbReference type="Proteomes" id="UP000295328">
    <property type="component" value="Unassembled WGS sequence"/>
</dbReference>
<dbReference type="SUPFAM" id="SSF55729">
    <property type="entry name" value="Acyl-CoA N-acyltransferases (Nat)"/>
    <property type="match status" value="1"/>
</dbReference>
<feature type="domain" description="N-acetyltransferase" evidence="1">
    <location>
        <begin position="5"/>
        <end position="142"/>
    </location>
</feature>
<evidence type="ECO:0000313" key="3">
    <source>
        <dbReference type="Proteomes" id="UP000295328"/>
    </source>
</evidence>
<dbReference type="GO" id="GO:0016747">
    <property type="term" value="F:acyltransferase activity, transferring groups other than amino-acyl groups"/>
    <property type="evidence" value="ECO:0007669"/>
    <property type="project" value="InterPro"/>
</dbReference>
<dbReference type="AlphaFoldDB" id="A0A4V6PPN5"/>
<dbReference type="Gene3D" id="3.40.630.30">
    <property type="match status" value="1"/>
</dbReference>
<proteinExistence type="predicted"/>
<dbReference type="RefSeq" id="WP_133430266.1">
    <property type="nucleotide sequence ID" value="NZ_BMCC01000001.1"/>
</dbReference>
<dbReference type="OrthoDB" id="1706389at2"/>
<evidence type="ECO:0000259" key="1">
    <source>
        <dbReference type="PROSITE" id="PS51186"/>
    </source>
</evidence>
<dbReference type="InterPro" id="IPR000182">
    <property type="entry name" value="GNAT_dom"/>
</dbReference>
<protein>
    <submittedName>
        <fullName evidence="2">GNAT family N-acetyltransferase</fullName>
    </submittedName>
</protein>
<gene>
    <name evidence="2" type="ORF">ERX37_08600</name>
</gene>
<dbReference type="CDD" id="cd04301">
    <property type="entry name" value="NAT_SF"/>
    <property type="match status" value="1"/>
</dbReference>
<comment type="caution">
    <text evidence="2">The sequence shown here is derived from an EMBL/GenBank/DDBJ whole genome shotgun (WGS) entry which is preliminary data.</text>
</comment>